<protein>
    <recommendedName>
        <fullName evidence="3">DUF1566 domain-containing protein</fullName>
    </recommendedName>
</protein>
<dbReference type="Proteomes" id="UP000184192">
    <property type="component" value="Unassembled WGS sequence"/>
</dbReference>
<evidence type="ECO:0000313" key="1">
    <source>
        <dbReference type="EMBL" id="SHJ13892.1"/>
    </source>
</evidence>
<reference evidence="2" key="1">
    <citation type="submission" date="2016-11" db="EMBL/GenBank/DDBJ databases">
        <authorList>
            <person name="Varghese N."/>
            <person name="Submissions S."/>
        </authorList>
    </citation>
    <scope>NUCLEOTIDE SEQUENCE [LARGE SCALE GENOMIC DNA]</scope>
    <source>
        <strain evidence="2">DSM 26884</strain>
    </source>
</reference>
<sequence length="264" mass="29704">MKRITVIIFASLFILLKGYSQTIEVYEDSRGNKYAAINSKDLPKQRIRDKSAVFYNNIQLYEYTPTGQDTNPIIDTNGNPVYADRIIRHIDSMYDAGKINKTVSAFFIVSPDIVYSDGNDSEGKDSGTQTMNWATANGYLATANSNSYSTEKNIAVPKGCAMYRGKDGQDAPGTWRIPTLREGSLIMIYYKELEATATQDTDCKAFALSDIATTYWLATENTTSSQAWSMTIYPDATRVKYKSVRDLSKASYYYLRCIRDIPPE</sequence>
<proteinExistence type="predicted"/>
<dbReference type="GeneID" id="92712801"/>
<name>A0A1M6GV93_9BACE</name>
<dbReference type="RefSeq" id="WP_073313941.1">
    <property type="nucleotide sequence ID" value="NZ_FQZN01000016.1"/>
</dbReference>
<accession>A0A1M6GV93</accession>
<evidence type="ECO:0008006" key="3">
    <source>
        <dbReference type="Google" id="ProtNLM"/>
    </source>
</evidence>
<dbReference type="AlphaFoldDB" id="A0A1M6GV93"/>
<keyword evidence="2" id="KW-1185">Reference proteome</keyword>
<gene>
    <name evidence="1" type="ORF">SAMN05444350_11681</name>
</gene>
<evidence type="ECO:0000313" key="2">
    <source>
        <dbReference type="Proteomes" id="UP000184192"/>
    </source>
</evidence>
<dbReference type="EMBL" id="FQZN01000016">
    <property type="protein sequence ID" value="SHJ13892.1"/>
    <property type="molecule type" value="Genomic_DNA"/>
</dbReference>
<dbReference type="eggNOG" id="ENOG503148D">
    <property type="taxonomic scope" value="Bacteria"/>
</dbReference>
<organism evidence="1 2">
    <name type="scientific">Bacteroides stercorirosoris</name>
    <dbReference type="NCBI Taxonomy" id="871324"/>
    <lineage>
        <taxon>Bacteria</taxon>
        <taxon>Pseudomonadati</taxon>
        <taxon>Bacteroidota</taxon>
        <taxon>Bacteroidia</taxon>
        <taxon>Bacteroidales</taxon>
        <taxon>Bacteroidaceae</taxon>
        <taxon>Bacteroides</taxon>
    </lineage>
</organism>